<proteinExistence type="predicted"/>
<evidence type="ECO:0000256" key="1">
    <source>
        <dbReference type="SAM" id="Phobius"/>
    </source>
</evidence>
<dbReference type="Proteomes" id="UP000177061">
    <property type="component" value="Unassembled WGS sequence"/>
</dbReference>
<evidence type="ECO:0000313" key="2">
    <source>
        <dbReference type="EMBL" id="OGZ36459.1"/>
    </source>
</evidence>
<evidence type="ECO:0000313" key="3">
    <source>
        <dbReference type="Proteomes" id="UP000177061"/>
    </source>
</evidence>
<comment type="caution">
    <text evidence="2">The sequence shown here is derived from an EMBL/GenBank/DDBJ whole genome shotgun (WGS) entry which is preliminary data.</text>
</comment>
<organism evidence="2 3">
    <name type="scientific">Candidatus Portnoybacteria bacterium RIFCSPHIGHO2_12_FULL_38_9</name>
    <dbReference type="NCBI Taxonomy" id="1801997"/>
    <lineage>
        <taxon>Bacteria</taxon>
        <taxon>Candidatus Portnoyibacteriota</taxon>
    </lineage>
</organism>
<dbReference type="NCBIfam" id="TIGR02532">
    <property type="entry name" value="IV_pilin_GFxxxE"/>
    <property type="match status" value="1"/>
</dbReference>
<dbReference type="SUPFAM" id="SSF54523">
    <property type="entry name" value="Pili subunits"/>
    <property type="match status" value="1"/>
</dbReference>
<gene>
    <name evidence="2" type="ORF">A3J64_02425</name>
</gene>
<keyword evidence="1" id="KW-0812">Transmembrane</keyword>
<protein>
    <recommendedName>
        <fullName evidence="4">General secretion pathway GspH domain-containing protein</fullName>
    </recommendedName>
</protein>
<dbReference type="AlphaFoldDB" id="A0A1G2FEI3"/>
<reference evidence="2 3" key="1">
    <citation type="journal article" date="2016" name="Nat. Commun.">
        <title>Thousands of microbial genomes shed light on interconnected biogeochemical processes in an aquifer system.</title>
        <authorList>
            <person name="Anantharaman K."/>
            <person name="Brown C.T."/>
            <person name="Hug L.A."/>
            <person name="Sharon I."/>
            <person name="Castelle C.J."/>
            <person name="Probst A.J."/>
            <person name="Thomas B.C."/>
            <person name="Singh A."/>
            <person name="Wilkins M.J."/>
            <person name="Karaoz U."/>
            <person name="Brodie E.L."/>
            <person name="Williams K.H."/>
            <person name="Hubbard S.S."/>
            <person name="Banfield J.F."/>
        </authorList>
    </citation>
    <scope>NUCLEOTIDE SEQUENCE [LARGE SCALE GENOMIC DNA]</scope>
</reference>
<dbReference type="STRING" id="1801997.A3J64_02425"/>
<dbReference type="InterPro" id="IPR045584">
    <property type="entry name" value="Pilin-like"/>
</dbReference>
<keyword evidence="1" id="KW-1133">Transmembrane helix</keyword>
<accession>A0A1G2FEI3</accession>
<feature type="transmembrane region" description="Helical" evidence="1">
    <location>
        <begin position="7"/>
        <end position="32"/>
    </location>
</feature>
<evidence type="ECO:0008006" key="4">
    <source>
        <dbReference type="Google" id="ProtNLM"/>
    </source>
</evidence>
<dbReference type="EMBL" id="MHNB01000026">
    <property type="protein sequence ID" value="OGZ36459.1"/>
    <property type="molecule type" value="Genomic_DNA"/>
</dbReference>
<sequence length="151" mass="16451">MNKGFSFIEILVVIAVSAIIILVMVAGFSSFYKSQTLNSAVSQTISFISQARSMTLSSENASQYSLHFETSRIVLFKGVSFVEPNSNNRELVLPASVEIYDISLNGGGADLIFKRLTGETDKYGEVFFRSKANPLKIKSIIIEPSGIIGAD</sequence>
<dbReference type="InterPro" id="IPR012902">
    <property type="entry name" value="N_methyl_site"/>
</dbReference>
<keyword evidence="1" id="KW-0472">Membrane</keyword>
<name>A0A1G2FEI3_9BACT</name>
<dbReference type="Pfam" id="PF07963">
    <property type="entry name" value="N_methyl"/>
    <property type="match status" value="1"/>
</dbReference>